<sequence length="84" mass="9638">MGSLRARQARAIRRVRATVCIPRLPQPCGARRQHHRDTFPKPRSIGLRQRKPGREGCMNPSVPMLRFPRDTSCGRPRASPELQR</sequence>
<evidence type="ECO:0000313" key="2">
    <source>
        <dbReference type="EMBL" id="SOY55050.1"/>
    </source>
</evidence>
<protein>
    <submittedName>
        <fullName evidence="2">Uncharacterized protein</fullName>
    </submittedName>
</protein>
<dbReference type="AlphaFoldDB" id="A0A975X2Z2"/>
<evidence type="ECO:0000313" key="3">
    <source>
        <dbReference type="Proteomes" id="UP000256780"/>
    </source>
</evidence>
<dbReference type="EMBL" id="OFSQ01000024">
    <property type="protein sequence ID" value="SOY55050.1"/>
    <property type="molecule type" value="Genomic_DNA"/>
</dbReference>
<accession>A0A975X2Z2</accession>
<organism evidence="2 3">
    <name type="scientific">Cupriavidus taiwanensis</name>
    <dbReference type="NCBI Taxonomy" id="164546"/>
    <lineage>
        <taxon>Bacteria</taxon>
        <taxon>Pseudomonadati</taxon>
        <taxon>Pseudomonadota</taxon>
        <taxon>Betaproteobacteria</taxon>
        <taxon>Burkholderiales</taxon>
        <taxon>Burkholderiaceae</taxon>
        <taxon>Cupriavidus</taxon>
    </lineage>
</organism>
<evidence type="ECO:0000256" key="1">
    <source>
        <dbReference type="SAM" id="MobiDB-lite"/>
    </source>
</evidence>
<comment type="caution">
    <text evidence="2">The sequence shown here is derived from an EMBL/GenBank/DDBJ whole genome shotgun (WGS) entry which is preliminary data.</text>
</comment>
<gene>
    <name evidence="2" type="ORF">CBM2587_A50033</name>
</gene>
<name>A0A975X2Z2_9BURK</name>
<dbReference type="Proteomes" id="UP000256780">
    <property type="component" value="Chromosome CBM2587_a"/>
</dbReference>
<feature type="region of interest" description="Disordered" evidence="1">
    <location>
        <begin position="25"/>
        <end position="84"/>
    </location>
</feature>
<reference evidence="2 3" key="1">
    <citation type="submission" date="2018-01" db="EMBL/GenBank/DDBJ databases">
        <authorList>
            <person name="Clerissi C."/>
        </authorList>
    </citation>
    <scope>NUCLEOTIDE SEQUENCE [LARGE SCALE GENOMIC DNA]</scope>
    <source>
        <strain evidence="2">Cupriavidus sp. LMG 19464</strain>
    </source>
</reference>
<proteinExistence type="predicted"/>